<dbReference type="Pfam" id="PF01040">
    <property type="entry name" value="UbiA"/>
    <property type="match status" value="1"/>
</dbReference>
<feature type="transmembrane region" description="Helical" evidence="5">
    <location>
        <begin position="87"/>
        <end position="107"/>
    </location>
</feature>
<evidence type="ECO:0000256" key="5">
    <source>
        <dbReference type="SAM" id="Phobius"/>
    </source>
</evidence>
<accession>Q0W6R8</accession>
<proteinExistence type="predicted"/>
<evidence type="ECO:0000256" key="3">
    <source>
        <dbReference type="ARBA" id="ARBA00022989"/>
    </source>
</evidence>
<dbReference type="Gene3D" id="1.10.357.140">
    <property type="entry name" value="UbiA prenyltransferase"/>
    <property type="match status" value="1"/>
</dbReference>
<keyword evidence="2 5" id="KW-0812">Transmembrane</keyword>
<protein>
    <submittedName>
        <fullName evidence="6">Prenyltransferase (UbiA family)</fullName>
    </submittedName>
</protein>
<keyword evidence="7" id="KW-1185">Reference proteome</keyword>
<keyword evidence="3 5" id="KW-1133">Transmembrane helix</keyword>
<dbReference type="Proteomes" id="UP000000663">
    <property type="component" value="Chromosome"/>
</dbReference>
<dbReference type="STRING" id="351160.RCIX497"/>
<feature type="transmembrane region" description="Helical" evidence="5">
    <location>
        <begin position="113"/>
        <end position="131"/>
    </location>
</feature>
<dbReference type="GO" id="GO:0016765">
    <property type="term" value="F:transferase activity, transferring alkyl or aryl (other than methyl) groups"/>
    <property type="evidence" value="ECO:0007669"/>
    <property type="project" value="InterPro"/>
</dbReference>
<evidence type="ECO:0000256" key="2">
    <source>
        <dbReference type="ARBA" id="ARBA00022692"/>
    </source>
</evidence>
<dbReference type="KEGG" id="rci:RCIX497"/>
<dbReference type="InterPro" id="IPR044878">
    <property type="entry name" value="UbiA_sf"/>
</dbReference>
<reference evidence="6 7" key="1">
    <citation type="journal article" date="2006" name="Science">
        <title>Genome of rice cluster I archaea -- the key methane producers in the rice rhizosphere.</title>
        <authorList>
            <person name="Erkel C."/>
            <person name="Kube M."/>
            <person name="Reinhardt R."/>
            <person name="Liesack W."/>
        </authorList>
    </citation>
    <scope>NUCLEOTIDE SEQUENCE [LARGE SCALE GENOMIC DNA]</scope>
    <source>
        <strain evidence="7">DSM 22066 / NBRC 105507 / MRE50</strain>
    </source>
</reference>
<dbReference type="PANTHER" id="PTHR42723:SF1">
    <property type="entry name" value="CHLOROPHYLL SYNTHASE, CHLOROPLASTIC"/>
    <property type="match status" value="1"/>
</dbReference>
<dbReference type="InterPro" id="IPR050475">
    <property type="entry name" value="Prenyltransferase_related"/>
</dbReference>
<dbReference type="EMBL" id="AM114193">
    <property type="protein sequence ID" value="CAJ35925.1"/>
    <property type="molecule type" value="Genomic_DNA"/>
</dbReference>
<evidence type="ECO:0000313" key="7">
    <source>
        <dbReference type="Proteomes" id="UP000000663"/>
    </source>
</evidence>
<feature type="transmembrane region" description="Helical" evidence="5">
    <location>
        <begin position="177"/>
        <end position="197"/>
    </location>
</feature>
<name>Q0W6R8_METAR</name>
<evidence type="ECO:0000313" key="6">
    <source>
        <dbReference type="EMBL" id="CAJ35925.1"/>
    </source>
</evidence>
<dbReference type="InterPro" id="IPR000537">
    <property type="entry name" value="UbiA_prenyltransferase"/>
</dbReference>
<evidence type="ECO:0000256" key="4">
    <source>
        <dbReference type="ARBA" id="ARBA00023136"/>
    </source>
</evidence>
<feature type="transmembrane region" description="Helical" evidence="5">
    <location>
        <begin position="32"/>
        <end position="51"/>
    </location>
</feature>
<dbReference type="GO" id="GO:0005886">
    <property type="term" value="C:plasma membrane"/>
    <property type="evidence" value="ECO:0007669"/>
    <property type="project" value="UniProtKB-SubCell"/>
</dbReference>
<evidence type="ECO:0000256" key="1">
    <source>
        <dbReference type="ARBA" id="ARBA00004651"/>
    </source>
</evidence>
<organism evidence="6 7">
    <name type="scientific">Methanocella arvoryzae (strain DSM 22066 / NBRC 105507 / MRE50)</name>
    <dbReference type="NCBI Taxonomy" id="351160"/>
    <lineage>
        <taxon>Archaea</taxon>
        <taxon>Methanobacteriati</taxon>
        <taxon>Methanobacteriota</taxon>
        <taxon>Stenosarchaea group</taxon>
        <taxon>Methanomicrobia</taxon>
        <taxon>Methanocellales</taxon>
        <taxon>Methanocellaceae</taxon>
        <taxon>Methanocella</taxon>
    </lineage>
</organism>
<gene>
    <name evidence="6" type="ORF">RCIX497</name>
</gene>
<comment type="subcellular location">
    <subcellularLocation>
        <location evidence="1">Cell membrane</location>
        <topology evidence="1">Multi-pass membrane protein</topology>
    </subcellularLocation>
</comment>
<dbReference type="AlphaFoldDB" id="Q0W6R8"/>
<dbReference type="PANTHER" id="PTHR42723">
    <property type="entry name" value="CHLOROPHYLL SYNTHASE"/>
    <property type="match status" value="1"/>
</dbReference>
<sequence>MIHGACDIMNDIYDVEIDKICKPKGMIVSGQIPVKIAWVYMGLLFAAALAISLWLSPVLFACFLAGIVVGGVMYSHPLFRFKDLPGVAMLDMAVCFSLESIGIWSLYAPVDSTALLVAAYVFILTFCLTFMKDFKDVAGDVSSLPLLLGTGRAARVCCVLALLPIVPLMYLALQYHFLVLAIVVYLWAAIRCITVLLGDPVKEGVKLKGRMITALTVPNFVMLLTAII</sequence>
<feature type="transmembrane region" description="Helical" evidence="5">
    <location>
        <begin position="152"/>
        <end position="171"/>
    </location>
</feature>
<keyword evidence="4 5" id="KW-0472">Membrane</keyword>